<dbReference type="PANTHER" id="PTHR41791">
    <property type="entry name" value="SSL7039 PROTEIN"/>
    <property type="match status" value="1"/>
</dbReference>
<reference evidence="1 2" key="1">
    <citation type="submission" date="2020-09" db="EMBL/GenBank/DDBJ databases">
        <title>Complete genomes of bradyrhizobia occurring on native shrubby legumes in Australia.</title>
        <authorList>
            <person name="Lafay B."/>
        </authorList>
    </citation>
    <scope>NUCLEOTIDE SEQUENCE [LARGE SCALE GENOMIC DNA]</scope>
    <source>
        <strain evidence="1 2">BDV5040</strain>
    </source>
</reference>
<dbReference type="KEGG" id="bcou:IC761_05635"/>
<dbReference type="PIRSF" id="PIRSF028744">
    <property type="entry name" value="Addict_mod_HI1419"/>
    <property type="match status" value="1"/>
</dbReference>
<proteinExistence type="predicted"/>
<dbReference type="EMBL" id="CP061379">
    <property type="protein sequence ID" value="QPF92768.1"/>
    <property type="molecule type" value="Genomic_DNA"/>
</dbReference>
<dbReference type="InterPro" id="IPR014056">
    <property type="entry name" value="TypeIITA-like_toxin_pred"/>
</dbReference>
<keyword evidence="2" id="KW-1185">Reference proteome</keyword>
<gene>
    <name evidence="1" type="ORF">IC761_05635</name>
</gene>
<name>A0A7S9D7T3_9BRAD</name>
<dbReference type="NCBIfam" id="TIGR02683">
    <property type="entry name" value="upstrm_HI1419"/>
    <property type="match status" value="1"/>
</dbReference>
<protein>
    <submittedName>
        <fullName evidence="1">Type II toxin-antitoxin system RelE/ParE family toxin</fullName>
    </submittedName>
</protein>
<dbReference type="RefSeq" id="WP_195802298.1">
    <property type="nucleotide sequence ID" value="NZ_CP061379.1"/>
</dbReference>
<sequence length="97" mass="10606">MVDVVQTEAFRGWLAGLRDRRAVARIASRIALIERGALGDVKSLGAGLSEFRIDYGPGYRLYAAQRGAAMVILLCGGDKRKQDADIKRARAMLAELE</sequence>
<evidence type="ECO:0000313" key="2">
    <source>
        <dbReference type="Proteomes" id="UP000594621"/>
    </source>
</evidence>
<dbReference type="AlphaFoldDB" id="A0A7S9D7T3"/>
<evidence type="ECO:0000313" key="1">
    <source>
        <dbReference type="EMBL" id="QPF92768.1"/>
    </source>
</evidence>
<organism evidence="1 2">
    <name type="scientific">Bradyrhizobium commune</name>
    <dbReference type="NCBI Taxonomy" id="83627"/>
    <lineage>
        <taxon>Bacteria</taxon>
        <taxon>Pseudomonadati</taxon>
        <taxon>Pseudomonadota</taxon>
        <taxon>Alphaproteobacteria</taxon>
        <taxon>Hyphomicrobiales</taxon>
        <taxon>Nitrobacteraceae</taxon>
        <taxon>Bradyrhizobium</taxon>
    </lineage>
</organism>
<accession>A0A7S9D7T3</accession>
<dbReference type="Proteomes" id="UP000594621">
    <property type="component" value="Chromosome"/>
</dbReference>
<dbReference type="PANTHER" id="PTHR41791:SF1">
    <property type="entry name" value="SSL7039 PROTEIN"/>
    <property type="match status" value="1"/>
</dbReference>